<comment type="caution">
    <text evidence="2">The sequence shown here is derived from an EMBL/GenBank/DDBJ whole genome shotgun (WGS) entry which is preliminary data.</text>
</comment>
<evidence type="ECO:0000313" key="3">
    <source>
        <dbReference type="Proteomes" id="UP000030475"/>
    </source>
</evidence>
<protein>
    <submittedName>
        <fullName evidence="2">Membrane protein</fullName>
    </submittedName>
</protein>
<organism evidence="2 3">
    <name type="scientific">Burkholderia pseudomallei</name>
    <name type="common">Pseudomonas pseudomallei</name>
    <dbReference type="NCBI Taxonomy" id="28450"/>
    <lineage>
        <taxon>Bacteria</taxon>
        <taxon>Pseudomonadati</taxon>
        <taxon>Pseudomonadota</taxon>
        <taxon>Betaproteobacteria</taxon>
        <taxon>Burkholderiales</taxon>
        <taxon>Burkholderiaceae</taxon>
        <taxon>Burkholderia</taxon>
        <taxon>pseudomallei group</taxon>
    </lineage>
</organism>
<reference evidence="2 3" key="1">
    <citation type="submission" date="2014-08" db="EMBL/GenBank/DDBJ databases">
        <authorList>
            <person name="Bunnell A."/>
            <person name="Chain P.S."/>
            <person name="Chertkov O."/>
            <person name="Currie B.J."/>
            <person name="Daligault H.E."/>
            <person name="Davenport K.W."/>
            <person name="Davis C."/>
            <person name="Gleasner C.D."/>
            <person name="Johnson S.L."/>
            <person name="Kaestli M."/>
            <person name="Koren S."/>
            <person name="Kunde Y.A."/>
            <person name="Mayo M."/>
            <person name="McMurry K.K."/>
            <person name="Price E.P."/>
            <person name="Reitenga K.G."/>
            <person name="Robison R."/>
            <person name="Rosovitz M.J."/>
            <person name="Sarovich D.S."/>
            <person name="Teshima H."/>
        </authorList>
    </citation>
    <scope>NUCLEOTIDE SEQUENCE [LARGE SCALE GENOMIC DNA]</scope>
    <source>
        <strain evidence="2 3">MSHR44</strain>
    </source>
</reference>
<dbReference type="RefSeq" id="WP_038740614.1">
    <property type="nucleotide sequence ID" value="NZ_KN323090.1"/>
</dbReference>
<dbReference type="Proteomes" id="UP000030475">
    <property type="component" value="Unassembled WGS sequence"/>
</dbReference>
<proteinExistence type="predicted"/>
<dbReference type="AlphaFoldDB" id="A0AA40MF20"/>
<evidence type="ECO:0000313" key="2">
    <source>
        <dbReference type="EMBL" id="KGX17159.1"/>
    </source>
</evidence>
<keyword evidence="1" id="KW-0732">Signal</keyword>
<accession>A0AA40MF20</accession>
<dbReference type="EMBL" id="JQIM01000007">
    <property type="protein sequence ID" value="KGX17159.1"/>
    <property type="molecule type" value="Genomic_DNA"/>
</dbReference>
<gene>
    <name evidence="2" type="ORF">Y036_6004</name>
</gene>
<feature type="signal peptide" evidence="1">
    <location>
        <begin position="1"/>
        <end position="29"/>
    </location>
</feature>
<name>A0AA40MF20_BURPE</name>
<feature type="chain" id="PRO_5041422384" evidence="1">
    <location>
        <begin position="30"/>
        <end position="129"/>
    </location>
</feature>
<sequence length="129" mass="14114">MNRQRFHRSARWLSVLTLSALSAISSARAEVDGQVYDDTRALTADAIRHGHAQGIVTGPIAEQFRRQFQATGALTVVSTVERDLHQADCKRLQFVWTQAGAMTPNGRDDAVLTMHLNICADGSPPGDLE</sequence>
<evidence type="ECO:0000256" key="1">
    <source>
        <dbReference type="SAM" id="SignalP"/>
    </source>
</evidence>